<protein>
    <recommendedName>
        <fullName evidence="1">E2 ubiquitin-conjugating enzyme</fullName>
        <ecNumber evidence="1">2.3.2.23</ecNumber>
    </recommendedName>
</protein>
<dbReference type="EMBL" id="RBNJ01005009">
    <property type="protein sequence ID" value="RUS29563.1"/>
    <property type="molecule type" value="Genomic_DNA"/>
</dbReference>
<dbReference type="InterPro" id="IPR023313">
    <property type="entry name" value="UBQ-conjugating_AS"/>
</dbReference>
<evidence type="ECO:0000313" key="10">
    <source>
        <dbReference type="Proteomes" id="UP000274822"/>
    </source>
</evidence>
<dbReference type="Pfam" id="PF00179">
    <property type="entry name" value="UQ_con"/>
    <property type="match status" value="1"/>
</dbReference>
<dbReference type="InterPro" id="IPR000608">
    <property type="entry name" value="UBC"/>
</dbReference>
<evidence type="ECO:0000256" key="5">
    <source>
        <dbReference type="ARBA" id="ARBA00022840"/>
    </source>
</evidence>
<dbReference type="AlphaFoldDB" id="A0A433QIE2"/>
<keyword evidence="4 7" id="KW-0833">Ubl conjugation pathway</keyword>
<keyword evidence="2" id="KW-0808">Transferase</keyword>
<evidence type="ECO:0000256" key="6">
    <source>
        <dbReference type="PROSITE-ProRule" id="PRU10133"/>
    </source>
</evidence>
<sequence length="149" mass="16676">MALKRIQKELVELTRNPPTGVSAEPIEEDLFHWQGQIIPPSSSVYRGGTFKLDIVFSPDYPFKPPQVKFTTRIYHPNIDEEGAICVGLLKTDVWKPATKIVQVLMAIAFLLDNPNPDDALVASIAEVYNTDKKKFAKAAQEHVKKWASG</sequence>
<evidence type="ECO:0000256" key="2">
    <source>
        <dbReference type="ARBA" id="ARBA00022679"/>
    </source>
</evidence>
<gene>
    <name evidence="9" type="ORF">BC938DRAFT_480514</name>
</gene>
<evidence type="ECO:0000256" key="1">
    <source>
        <dbReference type="ARBA" id="ARBA00012486"/>
    </source>
</evidence>
<dbReference type="PROSITE" id="PS00183">
    <property type="entry name" value="UBC_1"/>
    <property type="match status" value="1"/>
</dbReference>
<evidence type="ECO:0000259" key="8">
    <source>
        <dbReference type="PROSITE" id="PS50127"/>
    </source>
</evidence>
<keyword evidence="3 7" id="KW-0547">Nucleotide-binding</keyword>
<evidence type="ECO:0000256" key="4">
    <source>
        <dbReference type="ARBA" id="ARBA00022786"/>
    </source>
</evidence>
<reference evidence="9 10" key="1">
    <citation type="journal article" date="2018" name="New Phytol.">
        <title>Phylogenomics of Endogonaceae and evolution of mycorrhizas within Mucoromycota.</title>
        <authorList>
            <person name="Chang Y."/>
            <person name="Desiro A."/>
            <person name="Na H."/>
            <person name="Sandor L."/>
            <person name="Lipzen A."/>
            <person name="Clum A."/>
            <person name="Barry K."/>
            <person name="Grigoriev I.V."/>
            <person name="Martin F.M."/>
            <person name="Stajich J.E."/>
            <person name="Smith M.E."/>
            <person name="Bonito G."/>
            <person name="Spatafora J.W."/>
        </authorList>
    </citation>
    <scope>NUCLEOTIDE SEQUENCE [LARGE SCALE GENOMIC DNA]</scope>
    <source>
        <strain evidence="9 10">AD002</strain>
    </source>
</reference>
<dbReference type="InterPro" id="IPR016135">
    <property type="entry name" value="UBQ-conjugating_enzyme/RWD"/>
</dbReference>
<feature type="domain" description="UBC core" evidence="8">
    <location>
        <begin position="1"/>
        <end position="148"/>
    </location>
</feature>
<name>A0A433QIE2_9FUNG</name>
<organism evidence="9 10">
    <name type="scientific">Jimgerdemannia flammicorona</name>
    <dbReference type="NCBI Taxonomy" id="994334"/>
    <lineage>
        <taxon>Eukaryota</taxon>
        <taxon>Fungi</taxon>
        <taxon>Fungi incertae sedis</taxon>
        <taxon>Mucoromycota</taxon>
        <taxon>Mucoromycotina</taxon>
        <taxon>Endogonomycetes</taxon>
        <taxon>Endogonales</taxon>
        <taxon>Endogonaceae</taxon>
        <taxon>Jimgerdemannia</taxon>
    </lineage>
</organism>
<dbReference type="FunFam" id="3.10.110.10:FF:000060">
    <property type="entry name" value="Ubiquitin conjugating enzyme (UbcB)"/>
    <property type="match status" value="1"/>
</dbReference>
<dbReference type="EC" id="2.3.2.23" evidence="1"/>
<dbReference type="GO" id="GO:0005524">
    <property type="term" value="F:ATP binding"/>
    <property type="evidence" value="ECO:0007669"/>
    <property type="project" value="UniProtKB-UniRule"/>
</dbReference>
<evidence type="ECO:0000256" key="7">
    <source>
        <dbReference type="RuleBase" id="RU362109"/>
    </source>
</evidence>
<dbReference type="PROSITE" id="PS50127">
    <property type="entry name" value="UBC_2"/>
    <property type="match status" value="1"/>
</dbReference>
<dbReference type="CDD" id="cd23815">
    <property type="entry name" value="UBCc_SpUBC14-like"/>
    <property type="match status" value="1"/>
</dbReference>
<dbReference type="SUPFAM" id="SSF54495">
    <property type="entry name" value="UBC-like"/>
    <property type="match status" value="1"/>
</dbReference>
<comment type="similarity">
    <text evidence="7">Belongs to the ubiquitin-conjugating enzyme family.</text>
</comment>
<keyword evidence="5 7" id="KW-0067">ATP-binding</keyword>
<dbReference type="Gene3D" id="3.10.110.10">
    <property type="entry name" value="Ubiquitin Conjugating Enzyme"/>
    <property type="match status" value="1"/>
</dbReference>
<evidence type="ECO:0000256" key="3">
    <source>
        <dbReference type="ARBA" id="ARBA00022741"/>
    </source>
</evidence>
<dbReference type="SMART" id="SM00212">
    <property type="entry name" value="UBCc"/>
    <property type="match status" value="1"/>
</dbReference>
<keyword evidence="10" id="KW-1185">Reference proteome</keyword>
<proteinExistence type="inferred from homology"/>
<comment type="caution">
    <text evidence="9">The sequence shown here is derived from an EMBL/GenBank/DDBJ whole genome shotgun (WGS) entry which is preliminary data.</text>
</comment>
<dbReference type="GO" id="GO:0061631">
    <property type="term" value="F:ubiquitin conjugating enzyme activity"/>
    <property type="evidence" value="ECO:0007669"/>
    <property type="project" value="UniProtKB-EC"/>
</dbReference>
<dbReference type="PANTHER" id="PTHR24068">
    <property type="entry name" value="UBIQUITIN-CONJUGATING ENZYME E2"/>
    <property type="match status" value="1"/>
</dbReference>
<feature type="active site" description="Glycyl thioester intermediate" evidence="6">
    <location>
        <position position="85"/>
    </location>
</feature>
<dbReference type="Proteomes" id="UP000274822">
    <property type="component" value="Unassembled WGS sequence"/>
</dbReference>
<evidence type="ECO:0000313" key="9">
    <source>
        <dbReference type="EMBL" id="RUS29563.1"/>
    </source>
</evidence>
<accession>A0A433QIE2</accession>